<reference evidence="1" key="1">
    <citation type="submission" date="2020-11" db="EMBL/GenBank/DDBJ databases">
        <title>Bacterial whole genome sequence for Caenimonas sp. DR4.4.</title>
        <authorList>
            <person name="Le V."/>
            <person name="Ko S.-R."/>
            <person name="Ahn C.-Y."/>
            <person name="Oh H.-M."/>
        </authorList>
    </citation>
    <scope>NUCLEOTIDE SEQUENCE</scope>
    <source>
        <strain evidence="1">DR4.4</strain>
    </source>
</reference>
<dbReference type="AlphaFoldDB" id="A0A931H175"/>
<gene>
    <name evidence="1" type="ORF">I5803_01340</name>
</gene>
<proteinExistence type="predicted"/>
<comment type="caution">
    <text evidence="1">The sequence shown here is derived from an EMBL/GenBank/DDBJ whole genome shotgun (WGS) entry which is preliminary data.</text>
</comment>
<keyword evidence="2" id="KW-1185">Reference proteome</keyword>
<evidence type="ECO:0000313" key="2">
    <source>
        <dbReference type="Proteomes" id="UP000651050"/>
    </source>
</evidence>
<accession>A0A931H175</accession>
<organism evidence="1 2">
    <name type="scientific">Caenimonas aquaedulcis</name>
    <dbReference type="NCBI Taxonomy" id="2793270"/>
    <lineage>
        <taxon>Bacteria</taxon>
        <taxon>Pseudomonadati</taxon>
        <taxon>Pseudomonadota</taxon>
        <taxon>Betaproteobacteria</taxon>
        <taxon>Burkholderiales</taxon>
        <taxon>Comamonadaceae</taxon>
        <taxon>Caenimonas</taxon>
    </lineage>
</organism>
<dbReference type="Proteomes" id="UP000651050">
    <property type="component" value="Unassembled WGS sequence"/>
</dbReference>
<name>A0A931H175_9BURK</name>
<dbReference type="SUPFAM" id="SSF47090">
    <property type="entry name" value="PGBD-like"/>
    <property type="match status" value="1"/>
</dbReference>
<protein>
    <submittedName>
        <fullName evidence="1">Peptidoglycan-binding protein</fullName>
    </submittedName>
</protein>
<sequence>MTTLEAIAGGAPALPLAMIGGDEALARQVQKRLAAIGLLDPPDDGAFGPVSQWALQEFVRYTGVAQDRLDASVAEALLDDDAHGMLPLHPGANLAGRVVRALQAKGWWICRHPDAVNIVYVEGMNLDGRDNANTPNQFNDARLLLRISVSGEPQLAGAWQATTEPGRFYTESPLSPLGAARIAFGQYKAWSVGMHGKSDRHQALVQTANITVCRDKNRDFMRDGDVRDTGVFAVNQHWGYDMKQSDIGNASAGCLVGRLRAGHREFMALCKADPRFVANNGYRFMAAVLPVADVPD</sequence>
<dbReference type="RefSeq" id="WP_196984628.1">
    <property type="nucleotide sequence ID" value="NZ_JADWYS010000001.1"/>
</dbReference>
<dbReference type="EMBL" id="JADWYS010000001">
    <property type="protein sequence ID" value="MBG9386655.1"/>
    <property type="molecule type" value="Genomic_DNA"/>
</dbReference>
<dbReference type="InterPro" id="IPR036365">
    <property type="entry name" value="PGBD-like_sf"/>
</dbReference>
<evidence type="ECO:0000313" key="1">
    <source>
        <dbReference type="EMBL" id="MBG9386655.1"/>
    </source>
</evidence>